<accession>A0A7W9WX11</accession>
<dbReference type="Proteomes" id="UP000571554">
    <property type="component" value="Unassembled WGS sequence"/>
</dbReference>
<dbReference type="RefSeq" id="WP_183733655.1">
    <property type="nucleotide sequence ID" value="NZ_JACHBW010000045.1"/>
</dbReference>
<dbReference type="EMBL" id="JACHBW010000045">
    <property type="protein sequence ID" value="MBB6107172.1"/>
    <property type="molecule type" value="Genomic_DNA"/>
</dbReference>
<comment type="caution">
    <text evidence="1">The sequence shown here is derived from an EMBL/GenBank/DDBJ whole genome shotgun (WGS) entry which is preliminary data.</text>
</comment>
<evidence type="ECO:0000313" key="1">
    <source>
        <dbReference type="EMBL" id="MBB6107172.1"/>
    </source>
</evidence>
<gene>
    <name evidence="1" type="ORF">F4827_007054</name>
</gene>
<organism evidence="1 2">
    <name type="scientific">Paraburkholderia bannensis</name>
    <dbReference type="NCBI Taxonomy" id="765414"/>
    <lineage>
        <taxon>Bacteria</taxon>
        <taxon>Pseudomonadati</taxon>
        <taxon>Pseudomonadota</taxon>
        <taxon>Betaproteobacteria</taxon>
        <taxon>Burkholderiales</taxon>
        <taxon>Burkholderiaceae</taxon>
        <taxon>Paraburkholderia</taxon>
    </lineage>
</organism>
<proteinExistence type="predicted"/>
<protein>
    <submittedName>
        <fullName evidence="1">Uncharacterized protein</fullName>
    </submittedName>
</protein>
<name>A0A7W9WX11_9BURK</name>
<evidence type="ECO:0000313" key="2">
    <source>
        <dbReference type="Proteomes" id="UP000571554"/>
    </source>
</evidence>
<dbReference type="AlphaFoldDB" id="A0A7W9WX11"/>
<keyword evidence="2" id="KW-1185">Reference proteome</keyword>
<reference evidence="1 2" key="1">
    <citation type="submission" date="2020-08" db="EMBL/GenBank/DDBJ databases">
        <title>Above-ground endophytic microbial communities from plants in different locations in the United States.</title>
        <authorList>
            <person name="Frank C."/>
        </authorList>
    </citation>
    <scope>NUCLEOTIDE SEQUENCE [LARGE SCALE GENOMIC DNA]</scope>
    <source>
        <strain evidence="1 2">WP4_2_2</strain>
    </source>
</reference>
<sequence>MNIEAMAIRCEDQKLSSPDVDAACQVAKISRLEFFDELARWLAAEFLEGRRDFTFCDSVANNMMPLAEWNLTDFAWSVFHAFDNGEFYHPEDSRDVDPVEKYTRPMLRQALAEKE</sequence>